<feature type="domain" description="DUF4440" evidence="3">
    <location>
        <begin position="40"/>
        <end position="146"/>
    </location>
</feature>
<evidence type="ECO:0000256" key="2">
    <source>
        <dbReference type="SAM" id="SignalP"/>
    </source>
</evidence>
<accession>A0A399RDF5</accession>
<keyword evidence="2" id="KW-0732">Signal</keyword>
<dbReference type="SUPFAM" id="SSF54427">
    <property type="entry name" value="NTF2-like"/>
    <property type="match status" value="1"/>
</dbReference>
<reference evidence="4 5" key="1">
    <citation type="submission" date="2018-08" db="EMBL/GenBank/DDBJ databases">
        <title>Henriciella mobilis sp. nov., isolated from seawater.</title>
        <authorList>
            <person name="Cheng H."/>
            <person name="Wu Y.-H."/>
            <person name="Xu X.-W."/>
            <person name="Guo L.-L."/>
        </authorList>
    </citation>
    <scope>NUCLEOTIDE SEQUENCE [LARGE SCALE GENOMIC DNA]</scope>
    <source>
        <strain evidence="4 5">CCUG67844</strain>
    </source>
</reference>
<evidence type="ECO:0000313" key="5">
    <source>
        <dbReference type="Proteomes" id="UP000265845"/>
    </source>
</evidence>
<proteinExistence type="predicted"/>
<protein>
    <submittedName>
        <fullName evidence="4">Nuclear transport factor 2 family protein</fullName>
    </submittedName>
</protein>
<dbReference type="AlphaFoldDB" id="A0A399RDF5"/>
<gene>
    <name evidence="4" type="ORF">D1222_14235</name>
</gene>
<dbReference type="OrthoDB" id="7375768at2"/>
<evidence type="ECO:0000256" key="1">
    <source>
        <dbReference type="SAM" id="MobiDB-lite"/>
    </source>
</evidence>
<dbReference type="EMBL" id="QWGA01000008">
    <property type="protein sequence ID" value="RIJ27549.1"/>
    <property type="molecule type" value="Genomic_DNA"/>
</dbReference>
<dbReference type="Pfam" id="PF14534">
    <property type="entry name" value="DUF4440"/>
    <property type="match status" value="1"/>
</dbReference>
<sequence length="168" mass="17896">MKLSTNIAAALTAAAITAAPAAFADNHAEFDPAAEAAAIDEARTGFMDAISTGAMAELGALLHPQVIMVVPGGPEHLKMYEQAEQPSFPAGATIEITPTETVVINETWAYDFGTSIITYTPKGSTEPLELRDTYLMLLKKHDGKWKPYREVASATPPPGGWPDLNMVP</sequence>
<comment type="caution">
    <text evidence="4">The sequence shown here is derived from an EMBL/GenBank/DDBJ whole genome shotgun (WGS) entry which is preliminary data.</text>
</comment>
<dbReference type="Gene3D" id="3.10.450.50">
    <property type="match status" value="1"/>
</dbReference>
<dbReference type="InterPro" id="IPR032710">
    <property type="entry name" value="NTF2-like_dom_sf"/>
</dbReference>
<dbReference type="Proteomes" id="UP000265845">
    <property type="component" value="Unassembled WGS sequence"/>
</dbReference>
<feature type="signal peptide" evidence="2">
    <location>
        <begin position="1"/>
        <end position="24"/>
    </location>
</feature>
<feature type="region of interest" description="Disordered" evidence="1">
    <location>
        <begin position="149"/>
        <end position="168"/>
    </location>
</feature>
<dbReference type="InterPro" id="IPR027843">
    <property type="entry name" value="DUF4440"/>
</dbReference>
<evidence type="ECO:0000313" key="4">
    <source>
        <dbReference type="EMBL" id="RIJ27549.1"/>
    </source>
</evidence>
<organism evidence="4 5">
    <name type="scientific">Henriciella algicola</name>
    <dbReference type="NCBI Taxonomy" id="1608422"/>
    <lineage>
        <taxon>Bacteria</taxon>
        <taxon>Pseudomonadati</taxon>
        <taxon>Pseudomonadota</taxon>
        <taxon>Alphaproteobacteria</taxon>
        <taxon>Hyphomonadales</taxon>
        <taxon>Hyphomonadaceae</taxon>
        <taxon>Henriciella</taxon>
    </lineage>
</organism>
<dbReference type="RefSeq" id="WP_119454926.1">
    <property type="nucleotide sequence ID" value="NZ_QWGA01000008.1"/>
</dbReference>
<evidence type="ECO:0000259" key="3">
    <source>
        <dbReference type="Pfam" id="PF14534"/>
    </source>
</evidence>
<keyword evidence="5" id="KW-1185">Reference proteome</keyword>
<feature type="chain" id="PRO_5017272695" evidence="2">
    <location>
        <begin position="25"/>
        <end position="168"/>
    </location>
</feature>
<name>A0A399RDF5_9PROT</name>